<dbReference type="EMBL" id="UZAH01026767">
    <property type="protein sequence ID" value="VDO85104.1"/>
    <property type="molecule type" value="Genomic_DNA"/>
</dbReference>
<dbReference type="GO" id="GO:0016020">
    <property type="term" value="C:membrane"/>
    <property type="evidence" value="ECO:0007669"/>
    <property type="project" value="UniProtKB-SubCell"/>
</dbReference>
<dbReference type="AlphaFoldDB" id="A0A183FRI0"/>
<comment type="function">
    <text evidence="9">Catalyzes the reduction of all-trans-retinal to all-trans-retinol in the presence of NADPH.</text>
</comment>
<evidence type="ECO:0000256" key="3">
    <source>
        <dbReference type="ARBA" id="ARBA00022692"/>
    </source>
</evidence>
<dbReference type="Proteomes" id="UP000050761">
    <property type="component" value="Unassembled WGS sequence"/>
</dbReference>
<evidence type="ECO:0000256" key="12">
    <source>
        <dbReference type="RuleBase" id="RU000363"/>
    </source>
</evidence>
<keyword evidence="6" id="KW-0560">Oxidoreductase</keyword>
<evidence type="ECO:0000313" key="15">
    <source>
        <dbReference type="WBParaSite" id="HPBE_0001044201-mRNA-1"/>
    </source>
</evidence>
<evidence type="ECO:0000256" key="11">
    <source>
        <dbReference type="ARBA" id="ARBA00082544"/>
    </source>
</evidence>
<dbReference type="Pfam" id="PF00106">
    <property type="entry name" value="adh_short"/>
    <property type="match status" value="1"/>
</dbReference>
<evidence type="ECO:0000256" key="5">
    <source>
        <dbReference type="ARBA" id="ARBA00022989"/>
    </source>
</evidence>
<keyword evidence="7" id="KW-0443">Lipid metabolism</keyword>
<dbReference type="OrthoDB" id="10253736at2759"/>
<gene>
    <name evidence="13" type="ORF">HPBE_LOCUS10443</name>
</gene>
<evidence type="ECO:0000256" key="1">
    <source>
        <dbReference type="ARBA" id="ARBA00004141"/>
    </source>
</evidence>
<keyword evidence="14" id="KW-1185">Reference proteome</keyword>
<dbReference type="PANTHER" id="PTHR24322:SF742">
    <property type="entry name" value="PROTEIN DHS-3"/>
    <property type="match status" value="1"/>
</dbReference>
<evidence type="ECO:0000256" key="2">
    <source>
        <dbReference type="ARBA" id="ARBA00006484"/>
    </source>
</evidence>
<evidence type="ECO:0000256" key="10">
    <source>
        <dbReference type="ARBA" id="ARBA00068717"/>
    </source>
</evidence>
<keyword evidence="4" id="KW-0521">NADP</keyword>
<evidence type="ECO:0000256" key="4">
    <source>
        <dbReference type="ARBA" id="ARBA00022857"/>
    </source>
</evidence>
<dbReference type="PRINTS" id="PR00080">
    <property type="entry name" value="SDRFAMILY"/>
</dbReference>
<dbReference type="GO" id="GO:0005811">
    <property type="term" value="C:lipid droplet"/>
    <property type="evidence" value="ECO:0007669"/>
    <property type="project" value="TreeGrafter"/>
</dbReference>
<evidence type="ECO:0000256" key="8">
    <source>
        <dbReference type="ARBA" id="ARBA00023136"/>
    </source>
</evidence>
<evidence type="ECO:0000256" key="6">
    <source>
        <dbReference type="ARBA" id="ARBA00023002"/>
    </source>
</evidence>
<keyword evidence="5" id="KW-1133">Transmembrane helix</keyword>
<protein>
    <recommendedName>
        <fullName evidence="10">Short-chain dehydrogenase/reductase 3</fullName>
    </recommendedName>
    <alternativeName>
        <fullName evidence="11">Retinal short-chain dehydrogenase/reductase 1</fullName>
    </alternativeName>
</protein>
<dbReference type="WBParaSite" id="HPBE_0001044201-mRNA-1">
    <property type="protein sequence ID" value="HPBE_0001044201-mRNA-1"/>
    <property type="gene ID" value="HPBE_0001044201"/>
</dbReference>
<organism evidence="14 15">
    <name type="scientific">Heligmosomoides polygyrus</name>
    <name type="common">Parasitic roundworm</name>
    <dbReference type="NCBI Taxonomy" id="6339"/>
    <lineage>
        <taxon>Eukaryota</taxon>
        <taxon>Metazoa</taxon>
        <taxon>Ecdysozoa</taxon>
        <taxon>Nematoda</taxon>
        <taxon>Chromadorea</taxon>
        <taxon>Rhabditida</taxon>
        <taxon>Rhabditina</taxon>
        <taxon>Rhabditomorpha</taxon>
        <taxon>Strongyloidea</taxon>
        <taxon>Heligmosomidae</taxon>
        <taxon>Heligmosomoides</taxon>
    </lineage>
</organism>
<comment type="subcellular location">
    <subcellularLocation>
        <location evidence="1">Membrane</location>
        <topology evidence="1">Multi-pass membrane protein</topology>
    </subcellularLocation>
</comment>
<dbReference type="PANTHER" id="PTHR24322">
    <property type="entry name" value="PKSB"/>
    <property type="match status" value="1"/>
</dbReference>
<dbReference type="InterPro" id="IPR036291">
    <property type="entry name" value="NAD(P)-bd_dom_sf"/>
</dbReference>
<dbReference type="FunFam" id="3.40.50.720:FF:000131">
    <property type="entry name" value="Short-chain dehydrogenase/reductase 3"/>
    <property type="match status" value="1"/>
</dbReference>
<keyword evidence="3" id="KW-0812">Transmembrane</keyword>
<evidence type="ECO:0000313" key="13">
    <source>
        <dbReference type="EMBL" id="VDO85104.1"/>
    </source>
</evidence>
<dbReference type="PRINTS" id="PR00081">
    <property type="entry name" value="GDHRDH"/>
</dbReference>
<evidence type="ECO:0000256" key="7">
    <source>
        <dbReference type="ARBA" id="ARBA00023098"/>
    </source>
</evidence>
<comment type="similarity">
    <text evidence="2 12">Belongs to the short-chain dehydrogenases/reductases (SDR) family.</text>
</comment>
<dbReference type="InterPro" id="IPR002347">
    <property type="entry name" value="SDR_fam"/>
</dbReference>
<accession>A0A183FRI0</accession>
<keyword evidence="8" id="KW-0472">Membrane</keyword>
<dbReference type="CDD" id="cd05339">
    <property type="entry name" value="17beta-HSDXI-like_SDR_c"/>
    <property type="match status" value="1"/>
</dbReference>
<evidence type="ECO:0000256" key="9">
    <source>
        <dbReference type="ARBA" id="ARBA00059620"/>
    </source>
</evidence>
<reference evidence="15" key="2">
    <citation type="submission" date="2019-09" db="UniProtKB">
        <authorList>
            <consortium name="WormBaseParasite"/>
        </authorList>
    </citation>
    <scope>IDENTIFICATION</scope>
</reference>
<proteinExistence type="inferred from homology"/>
<accession>A0A3P7ZM14</accession>
<name>A0A183FRI0_HELPZ</name>
<sequence>MALTSICEVFSAVLSNFGPQIMRKRKSVVGQVVLVTGAGNGLGRAIAARFAETGCKLVLWDIDEKGNQETKELCENLGAEVHTFRVDMSEREDIYSTATRVLSDVGDVDIIVNNAGILRDPGDFLAKPDDTMEKTIRVNLLSHIWMAKAFLPRMLERDRGHIVCVCSLSGIVGAKDLVDYSASKFGAFGFQEALENEMYSRKRRNIQFTTVCPTYIQTPMISNIKLSSSTERLCPQTVADEIVHAILTNKRILLLPRKAYILYAVKG</sequence>
<dbReference type="GO" id="GO:0052650">
    <property type="term" value="F:all-trans-retinol dehydrogenase (NADP+) activity"/>
    <property type="evidence" value="ECO:0007669"/>
    <property type="project" value="UniProtKB-ARBA"/>
</dbReference>
<reference evidence="13 14" key="1">
    <citation type="submission" date="2018-11" db="EMBL/GenBank/DDBJ databases">
        <authorList>
            <consortium name="Pathogen Informatics"/>
        </authorList>
    </citation>
    <scope>NUCLEOTIDE SEQUENCE [LARGE SCALE GENOMIC DNA]</scope>
</reference>
<evidence type="ECO:0000313" key="14">
    <source>
        <dbReference type="Proteomes" id="UP000050761"/>
    </source>
</evidence>
<dbReference type="SUPFAM" id="SSF51735">
    <property type="entry name" value="NAD(P)-binding Rossmann-fold domains"/>
    <property type="match status" value="1"/>
</dbReference>
<dbReference type="Gene3D" id="3.40.50.720">
    <property type="entry name" value="NAD(P)-binding Rossmann-like Domain"/>
    <property type="match status" value="1"/>
</dbReference>